<protein>
    <recommendedName>
        <fullName evidence="2">Alpha/beta hydrolase</fullName>
    </recommendedName>
</protein>
<evidence type="ECO:0008006" key="2">
    <source>
        <dbReference type="Google" id="ProtNLM"/>
    </source>
</evidence>
<comment type="caution">
    <text evidence="1">The sequence shown here is derived from an EMBL/GenBank/DDBJ whole genome shotgun (WGS) entry which is preliminary data.</text>
</comment>
<evidence type="ECO:0000313" key="1">
    <source>
        <dbReference type="EMBL" id="GAF88946.1"/>
    </source>
</evidence>
<name>X0TNZ0_9ZZZZ</name>
<dbReference type="InterPro" id="IPR029058">
    <property type="entry name" value="AB_hydrolase_fold"/>
</dbReference>
<feature type="non-terminal residue" evidence="1">
    <location>
        <position position="106"/>
    </location>
</feature>
<dbReference type="Gene3D" id="3.40.50.1820">
    <property type="entry name" value="alpha/beta hydrolase"/>
    <property type="match status" value="1"/>
</dbReference>
<dbReference type="AlphaFoldDB" id="X0TNZ0"/>
<organism evidence="1">
    <name type="scientific">marine sediment metagenome</name>
    <dbReference type="NCBI Taxonomy" id="412755"/>
    <lineage>
        <taxon>unclassified sequences</taxon>
        <taxon>metagenomes</taxon>
        <taxon>ecological metagenomes</taxon>
    </lineage>
</organism>
<dbReference type="EMBL" id="BARS01013998">
    <property type="protein sequence ID" value="GAF88946.1"/>
    <property type="molecule type" value="Genomic_DNA"/>
</dbReference>
<gene>
    <name evidence="1" type="ORF">S01H1_23920</name>
</gene>
<accession>X0TNZ0</accession>
<dbReference type="SUPFAM" id="SSF53474">
    <property type="entry name" value="alpha/beta-Hydrolases"/>
    <property type="match status" value="1"/>
</dbReference>
<feature type="non-terminal residue" evidence="1">
    <location>
        <position position="1"/>
    </location>
</feature>
<sequence>SPRFRLTYKYMAGIEDDDEFDEMVAKMTLKGVGSQIKNPFLIWVGEFDPLSPLEETEAFFNEITGPKEMWVVEEDFHTSYNRSLFNTPMAHIAADWLKDKLEGKYP</sequence>
<proteinExistence type="predicted"/>
<reference evidence="1" key="1">
    <citation type="journal article" date="2014" name="Front. Microbiol.">
        <title>High frequency of phylogenetically diverse reductive dehalogenase-homologous genes in deep subseafloor sedimentary metagenomes.</title>
        <authorList>
            <person name="Kawai M."/>
            <person name="Futagami T."/>
            <person name="Toyoda A."/>
            <person name="Takaki Y."/>
            <person name="Nishi S."/>
            <person name="Hori S."/>
            <person name="Arai W."/>
            <person name="Tsubouchi T."/>
            <person name="Morono Y."/>
            <person name="Uchiyama I."/>
            <person name="Ito T."/>
            <person name="Fujiyama A."/>
            <person name="Inagaki F."/>
            <person name="Takami H."/>
        </authorList>
    </citation>
    <scope>NUCLEOTIDE SEQUENCE</scope>
    <source>
        <strain evidence="1">Expedition CK06-06</strain>
    </source>
</reference>